<evidence type="ECO:0000313" key="2">
    <source>
        <dbReference type="EMBL" id="QCD44791.1"/>
    </source>
</evidence>
<gene>
    <name evidence="2" type="ORF">CMUC_1008</name>
</gene>
<keyword evidence="1" id="KW-0472">Membrane</keyword>
<dbReference type="InterPro" id="IPR010664">
    <property type="entry name" value="LipoPS_assembly_LptC-rel"/>
</dbReference>
<sequence>MVIKIFYFVITIFSVTFIFLLSSDPYFADTFKQDFKVSNTQANDVVDYEINATKVVSVYEADEMNRYADFDEALKFKSTSLRGLQQHLMSSDKAILQGDEIKFISNAKYENNESVKFSSEEMIYNKKTKIIRSDVPFEILRDTNRAIGQSIEYDTQKKQMRAKEIKAWVEQDK</sequence>
<keyword evidence="1" id="KW-1133">Transmembrane helix</keyword>
<dbReference type="Pfam" id="PF06835">
    <property type="entry name" value="LptC"/>
    <property type="match status" value="1"/>
</dbReference>
<protein>
    <submittedName>
        <fullName evidence="2">Putative lipooligosaccharide transport system, substrate-binding component (LptC family)</fullName>
    </submittedName>
</protein>
<keyword evidence="1" id="KW-0812">Transmembrane</keyword>
<dbReference type="AlphaFoldDB" id="A0A6G5QGL9"/>
<feature type="transmembrane region" description="Helical" evidence="1">
    <location>
        <begin position="6"/>
        <end position="27"/>
    </location>
</feature>
<proteinExistence type="predicted"/>
<evidence type="ECO:0000313" key="3">
    <source>
        <dbReference type="Proteomes" id="UP000503264"/>
    </source>
</evidence>
<organism evidence="2 3">
    <name type="scientific">Campylobacter mucosalis CCUG 21559</name>
    <dbReference type="NCBI Taxonomy" id="1032067"/>
    <lineage>
        <taxon>Bacteria</taxon>
        <taxon>Pseudomonadati</taxon>
        <taxon>Campylobacterota</taxon>
        <taxon>Epsilonproteobacteria</taxon>
        <taxon>Campylobacterales</taxon>
        <taxon>Campylobacteraceae</taxon>
        <taxon>Campylobacter</taxon>
    </lineage>
</organism>
<dbReference type="Proteomes" id="UP000503264">
    <property type="component" value="Chromosome"/>
</dbReference>
<accession>A0A6G5QGL9</accession>
<keyword evidence="3" id="KW-1185">Reference proteome</keyword>
<dbReference type="RefSeq" id="WP_171993754.1">
    <property type="nucleotide sequence ID" value="NZ_CP012542.1"/>
</dbReference>
<dbReference type="EMBL" id="CP012542">
    <property type="protein sequence ID" value="QCD44791.1"/>
    <property type="molecule type" value="Genomic_DNA"/>
</dbReference>
<reference evidence="2 3" key="1">
    <citation type="submission" date="2016-07" db="EMBL/GenBank/DDBJ databases">
        <title>Comparative genomics of the Campylobacter concisus group.</title>
        <authorList>
            <person name="Miller W.G."/>
            <person name="Yee E."/>
            <person name="Chapman M.H."/>
            <person name="Huynh S."/>
            <person name="Bono J.L."/>
            <person name="On S.L.W."/>
            <person name="StLeger J."/>
            <person name="Foster G."/>
            <person name="Parker C.T."/>
        </authorList>
    </citation>
    <scope>NUCLEOTIDE SEQUENCE [LARGE SCALE GENOMIC DNA]</scope>
    <source>
        <strain evidence="2 3">CCUG 21559</strain>
    </source>
</reference>
<evidence type="ECO:0000256" key="1">
    <source>
        <dbReference type="SAM" id="Phobius"/>
    </source>
</evidence>
<name>A0A6G5QGL9_9BACT</name>